<feature type="region of interest" description="Disordered" evidence="1">
    <location>
        <begin position="374"/>
        <end position="404"/>
    </location>
</feature>
<accession>A0A8E2DVH0</accession>
<dbReference type="AlphaFoldDB" id="A0A8E2DVH0"/>
<organism evidence="2 3">
    <name type="scientific">Obba rivulosa</name>
    <dbReference type="NCBI Taxonomy" id="1052685"/>
    <lineage>
        <taxon>Eukaryota</taxon>
        <taxon>Fungi</taxon>
        <taxon>Dikarya</taxon>
        <taxon>Basidiomycota</taxon>
        <taxon>Agaricomycotina</taxon>
        <taxon>Agaricomycetes</taxon>
        <taxon>Polyporales</taxon>
        <taxon>Gelatoporiaceae</taxon>
        <taxon>Obba</taxon>
    </lineage>
</organism>
<reference evidence="2 3" key="1">
    <citation type="submission" date="2016-07" db="EMBL/GenBank/DDBJ databases">
        <title>Draft genome of the white-rot fungus Obba rivulosa 3A-2.</title>
        <authorList>
            <consortium name="DOE Joint Genome Institute"/>
            <person name="Miettinen O."/>
            <person name="Riley R."/>
            <person name="Acob R."/>
            <person name="Barry K."/>
            <person name="Cullen D."/>
            <person name="De Vries R."/>
            <person name="Hainaut M."/>
            <person name="Hatakka A."/>
            <person name="Henrissat B."/>
            <person name="Hilden K."/>
            <person name="Kuo R."/>
            <person name="Labutti K."/>
            <person name="Lipzen A."/>
            <person name="Makela M.R."/>
            <person name="Sandor L."/>
            <person name="Spatafora J.W."/>
            <person name="Grigoriev I.V."/>
            <person name="Hibbett D.S."/>
        </authorList>
    </citation>
    <scope>NUCLEOTIDE SEQUENCE [LARGE SCALE GENOMIC DNA]</scope>
    <source>
        <strain evidence="2 3">3A-2</strain>
    </source>
</reference>
<sequence length="412" mass="44679">MPILVPEISISLAPPEDPVPEPFSPFSPTGPFAPLTPIDDDGFRPTLLTPPPMVSPMSHKQLSPLRPTDALAAGRGLERERFEALLRASKERNAALGGRKEVDLRKEIAIKAHKTKQVERRALFLSKVQAPPSPTAALTPKTPPESPAILHYTMPSPGMESPLEVFESWAVGKADPPACSPWVEQVEFRVSGCRKAASLTATHPTTPRKPLPSLEEISARMSGHLASPAPKPGAQPRSHRRLPAFLQAGKRSSQQKTPVAGASDPPASLPSHTFPLVLEPVIPHARELHVWRPEIPSIPSSPTSPAPPKIEVITMVVPRTASLSPAQLTESNVQSFATVSLDHVVARESTARNMLTRLRRRTLPPSASVANGLANYLDDEDRKTRRRSAPPELPKRERSGFSHPVLELPGAF</sequence>
<evidence type="ECO:0000313" key="2">
    <source>
        <dbReference type="EMBL" id="OCH96555.1"/>
    </source>
</evidence>
<feature type="region of interest" description="Disordered" evidence="1">
    <location>
        <begin position="12"/>
        <end position="63"/>
    </location>
</feature>
<protein>
    <submittedName>
        <fullName evidence="2">Uncharacterized protein</fullName>
    </submittedName>
</protein>
<evidence type="ECO:0000313" key="3">
    <source>
        <dbReference type="Proteomes" id="UP000250043"/>
    </source>
</evidence>
<feature type="compositionally biased region" description="Pro residues" evidence="1">
    <location>
        <begin position="15"/>
        <end position="25"/>
    </location>
</feature>
<name>A0A8E2DVH0_9APHY</name>
<feature type="region of interest" description="Disordered" evidence="1">
    <location>
        <begin position="248"/>
        <end position="268"/>
    </location>
</feature>
<proteinExistence type="predicted"/>
<keyword evidence="3" id="KW-1185">Reference proteome</keyword>
<gene>
    <name evidence="2" type="ORF">OBBRIDRAFT_765407</name>
</gene>
<dbReference type="Proteomes" id="UP000250043">
    <property type="component" value="Unassembled WGS sequence"/>
</dbReference>
<dbReference type="EMBL" id="KV722330">
    <property type="protein sequence ID" value="OCH96555.1"/>
    <property type="molecule type" value="Genomic_DNA"/>
</dbReference>
<evidence type="ECO:0000256" key="1">
    <source>
        <dbReference type="SAM" id="MobiDB-lite"/>
    </source>
</evidence>
<dbReference type="OrthoDB" id="3250108at2759"/>